<reference evidence="2 3" key="1">
    <citation type="submission" date="2019-01" db="EMBL/GenBank/DDBJ databases">
        <title>Genome sequencing of the rare red list fungi Fomitopsis rosea.</title>
        <authorList>
            <person name="Buettner E."/>
            <person name="Kellner H."/>
        </authorList>
    </citation>
    <scope>NUCLEOTIDE SEQUENCE [LARGE SCALE GENOMIC DNA]</scope>
    <source>
        <strain evidence="2 3">DSM 105464</strain>
    </source>
</reference>
<evidence type="ECO:0008006" key="4">
    <source>
        <dbReference type="Google" id="ProtNLM"/>
    </source>
</evidence>
<dbReference type="InterPro" id="IPR011011">
    <property type="entry name" value="Znf_FYVE_PHD"/>
</dbReference>
<feature type="compositionally biased region" description="Basic and acidic residues" evidence="1">
    <location>
        <begin position="340"/>
        <end position="349"/>
    </location>
</feature>
<dbReference type="STRING" id="34475.A0A4Y9XR78"/>
<organism evidence="2 3">
    <name type="scientific">Rhodofomes roseus</name>
    <dbReference type="NCBI Taxonomy" id="34475"/>
    <lineage>
        <taxon>Eukaryota</taxon>
        <taxon>Fungi</taxon>
        <taxon>Dikarya</taxon>
        <taxon>Basidiomycota</taxon>
        <taxon>Agaricomycotina</taxon>
        <taxon>Agaricomycetes</taxon>
        <taxon>Polyporales</taxon>
        <taxon>Rhodofomes</taxon>
    </lineage>
</organism>
<evidence type="ECO:0000313" key="2">
    <source>
        <dbReference type="EMBL" id="TFY51691.1"/>
    </source>
</evidence>
<sequence>MPSQYASTTGTIILNGEGREAVQSRLLLWVRDGLSPLPRHEREGEDREQPEQPEQPGALLFKHTLPERIDDYKDQELSNRQADDADHGGLPVYSTAQGVDRGVSERQNGDIDFNNTVLDPAHDRQDYLLPGQLDGGNNHEDVLENSAARSADHQPLEQHDSLASEREVLVQSDGEQQGPSFQRLDTAGAGDGEHGELSKPPLGGMDYEGAFSDPVARDEDHELELLGALVDDYVPSDRADDGGGPSQRADGAEYEDTVGNGKHSELSRQPVDGEDNESAFSDYESAFSDPEARDEARELELPGVLAEEYAPSDRAADSGDQGPSPRRADGADYDALMFDSVREREHGELSRQPVDGVDYESVFVGPVARGEDHEPEQPGTPPGEYVQSDRADGGGDQGSFPWRVDGTDYEALMFDSVGDSEHGELSRQPVDGVDYESTFVDPVAHGEDHESEQPGTPAGEYVSSDRADGGGDQGSFPWRVDGTDYEALMFDPVGDSEHGELSRQPVDGVDYESAFMDPAARGEGNELFEQPGALTFHASSVLSNDREEHRLSGQRATGVHYENMFSDPLPQGGAQKAFDPYESSYFSSPGAGEDYDMSATSGSQPDHGTAVADITPGSEASGQPGWWRDHDDMTGKHSPSGPVVKAAEDRATSGHFADRADPEYVSMLETHATQGGQEVFQLRSDHGDSESVSLDSAGDEWEHKPSRWFGGGTEHYDAAVHTAVDGKEDQSSEPIVSLLAIPHIEHAISPSSGTVGKPLFRSSRSAGLDEYPHLSVICRCGLRGVHHTSSVDLDMVKCSLCSCWSHVACQRNGRASMLRSTDEFVCDSCTGDGLLPARESASSQRTKAHAFSHRKSIRNNVSHLPMANRLLAGKGALARYGKFWYPVRLLQFQDKPVRSWRVAWWRHCLFPDHIGRPSSDAPVREMDLVDELWNDRTARRSIRLGKWKLACRLQEEDSLADPMSYPFSPEIDQALSPHIDVLTTLVHDSEPDPDAQYPEIPALDAVRIAKSKARESAALKAGVIADRGNATVADFGRIINWVYTQIPGAKDTMHTWLGRVPTAHAVTLLILSRYRSEFTRHPIFALKVTDSEKDQYLLRQAWMRQLLDVNEEGMICDVDQECLCSFEQRLFAWSPDASASCHEQWGLDAGDHQEKWFPYQGLPPEWGGPGTDGNDSDFTKGSNYSSGEEDPEIAASKKKVIVRPRPRRLAASGRVNSLVITPETRSEQVYHQEGGFKDTK</sequence>
<comment type="caution">
    <text evidence="2">The sequence shown here is derived from an EMBL/GenBank/DDBJ whole genome shotgun (WGS) entry which is preliminary data.</text>
</comment>
<dbReference type="AlphaFoldDB" id="A0A4Y9XR78"/>
<feature type="compositionally biased region" description="Basic and acidic residues" evidence="1">
    <location>
        <begin position="64"/>
        <end position="87"/>
    </location>
</feature>
<feature type="region of interest" description="Disordered" evidence="1">
    <location>
        <begin position="1221"/>
        <end position="1240"/>
    </location>
</feature>
<feature type="region of interest" description="Disordered" evidence="1">
    <location>
        <begin position="1161"/>
        <end position="1200"/>
    </location>
</feature>
<feature type="compositionally biased region" description="Basic and acidic residues" evidence="1">
    <location>
        <begin position="38"/>
        <end position="50"/>
    </location>
</feature>
<protein>
    <recommendedName>
        <fullName evidence="4">Zinc finger PHD-type domain-containing protein</fullName>
    </recommendedName>
</protein>
<dbReference type="Gene3D" id="3.30.40.10">
    <property type="entry name" value="Zinc/RING finger domain, C3HC4 (zinc finger)"/>
    <property type="match status" value="1"/>
</dbReference>
<feature type="region of interest" description="Disordered" evidence="1">
    <location>
        <begin position="445"/>
        <end position="479"/>
    </location>
</feature>
<dbReference type="SUPFAM" id="SSF57903">
    <property type="entry name" value="FYVE/PHD zinc finger"/>
    <property type="match status" value="1"/>
</dbReference>
<dbReference type="EMBL" id="SEKV01001127">
    <property type="protein sequence ID" value="TFY51691.1"/>
    <property type="molecule type" value="Genomic_DNA"/>
</dbReference>
<feature type="compositionally biased region" description="Basic and acidic residues" evidence="1">
    <location>
        <begin position="150"/>
        <end position="168"/>
    </location>
</feature>
<evidence type="ECO:0000256" key="1">
    <source>
        <dbReference type="SAM" id="MobiDB-lite"/>
    </source>
</evidence>
<feature type="region of interest" description="Disordered" evidence="1">
    <location>
        <begin position="126"/>
        <end position="404"/>
    </location>
</feature>
<dbReference type="Proteomes" id="UP000298390">
    <property type="component" value="Unassembled WGS sequence"/>
</dbReference>
<feature type="compositionally biased region" description="Basic and acidic residues" evidence="1">
    <location>
        <begin position="646"/>
        <end position="658"/>
    </location>
</feature>
<feature type="compositionally biased region" description="Basic and acidic residues" evidence="1">
    <location>
        <begin position="290"/>
        <end position="300"/>
    </location>
</feature>
<dbReference type="InterPro" id="IPR013083">
    <property type="entry name" value="Znf_RING/FYVE/PHD"/>
</dbReference>
<gene>
    <name evidence="2" type="ORF">EVJ58_g10434</name>
</gene>
<feature type="region of interest" description="Disordered" evidence="1">
    <location>
        <begin position="35"/>
        <end position="110"/>
    </location>
</feature>
<feature type="compositionally biased region" description="Basic and acidic residues" evidence="1">
    <location>
        <begin position="1224"/>
        <end position="1240"/>
    </location>
</feature>
<feature type="region of interest" description="Disordered" evidence="1">
    <location>
        <begin position="568"/>
        <end position="658"/>
    </location>
</feature>
<accession>A0A4Y9XR78</accession>
<feature type="compositionally biased region" description="Basic and acidic residues" evidence="1">
    <location>
        <begin position="215"/>
        <end position="224"/>
    </location>
</feature>
<name>A0A4Y9XR78_9APHY</name>
<evidence type="ECO:0000313" key="3">
    <source>
        <dbReference type="Proteomes" id="UP000298390"/>
    </source>
</evidence>
<proteinExistence type="predicted"/>